<dbReference type="Proteomes" id="UP000584642">
    <property type="component" value="Unassembled WGS sequence"/>
</dbReference>
<gene>
    <name evidence="2" type="ORF">HND93_03660</name>
</gene>
<proteinExistence type="predicted"/>
<dbReference type="Pfam" id="PF06319">
    <property type="entry name" value="MmcB-like"/>
    <property type="match status" value="1"/>
</dbReference>
<comment type="caution">
    <text evidence="2">The sequence shown here is derived from an EMBL/GenBank/DDBJ whole genome shotgun (WGS) entry which is preliminary data.</text>
</comment>
<feature type="region of interest" description="Disordered" evidence="1">
    <location>
        <begin position="1"/>
        <end position="28"/>
    </location>
</feature>
<protein>
    <submittedName>
        <fullName evidence="2">MmcB family DNA repair protein</fullName>
    </submittedName>
</protein>
<organism evidence="2 3">
    <name type="scientific">Azospirillum oleiclasticum</name>
    <dbReference type="NCBI Taxonomy" id="2735135"/>
    <lineage>
        <taxon>Bacteria</taxon>
        <taxon>Pseudomonadati</taxon>
        <taxon>Pseudomonadota</taxon>
        <taxon>Alphaproteobacteria</taxon>
        <taxon>Rhodospirillales</taxon>
        <taxon>Azospirillaceae</taxon>
        <taxon>Azospirillum</taxon>
    </lineage>
</organism>
<dbReference type="InterPro" id="IPR009394">
    <property type="entry name" value="MmcB-like"/>
</dbReference>
<dbReference type="EMBL" id="JABFDB010000001">
    <property type="protein sequence ID" value="NYZ18796.1"/>
    <property type="molecule type" value="Genomic_DNA"/>
</dbReference>
<reference evidence="2 3" key="1">
    <citation type="submission" date="2020-05" db="EMBL/GenBank/DDBJ databases">
        <title>Azospirillum oleiclasticum sp. nov, a nitrogen-fixing and heavy crude oil-emulsifying bacterium isolated from the crude oil of Yumen Oilfield.</title>
        <authorList>
            <person name="Wu D."/>
            <person name="Cai M."/>
            <person name="Zhang X."/>
        </authorList>
    </citation>
    <scope>NUCLEOTIDE SEQUENCE [LARGE SCALE GENOMIC DNA]</scope>
    <source>
        <strain evidence="2 3">ROY-1-1-2</strain>
    </source>
</reference>
<dbReference type="RefSeq" id="WP_180280511.1">
    <property type="nucleotide sequence ID" value="NZ_JABFDB010000001.1"/>
</dbReference>
<sequence>MTEIDTDRTADAAIGADDQPPPAGAPVITRGVRRGLAERGFASLMEFSLPCSRRADVLAFDPAGTLIIVEVKSSVTDFRTDRKWPEYRDWCDAFYFAVDDRFPTELIPDDCGLMVADAFGAAVLREAPVERLAAARRKSLIQRAALVAAGRLHRIEDPLFTASVPNS</sequence>
<evidence type="ECO:0000313" key="3">
    <source>
        <dbReference type="Proteomes" id="UP000584642"/>
    </source>
</evidence>
<evidence type="ECO:0000256" key="1">
    <source>
        <dbReference type="SAM" id="MobiDB-lite"/>
    </source>
</evidence>
<evidence type="ECO:0000313" key="2">
    <source>
        <dbReference type="EMBL" id="NYZ18796.1"/>
    </source>
</evidence>
<name>A0ABX2T3S6_9PROT</name>
<feature type="compositionally biased region" description="Basic and acidic residues" evidence="1">
    <location>
        <begin position="1"/>
        <end position="10"/>
    </location>
</feature>
<keyword evidence="3" id="KW-1185">Reference proteome</keyword>
<accession>A0ABX2T3S6</accession>